<dbReference type="GO" id="GO:0002949">
    <property type="term" value="P:tRNA threonylcarbamoyladenosine modification"/>
    <property type="evidence" value="ECO:0007669"/>
    <property type="project" value="InterPro"/>
</dbReference>
<evidence type="ECO:0000313" key="11">
    <source>
        <dbReference type="EMBL" id="OGL81160.1"/>
    </source>
</evidence>
<evidence type="ECO:0000256" key="2">
    <source>
        <dbReference type="ARBA" id="ARBA00007599"/>
    </source>
</evidence>
<evidence type="ECO:0000256" key="7">
    <source>
        <dbReference type="ARBA" id="ARBA00022741"/>
    </source>
</evidence>
<accession>A0A1F7US85</accession>
<evidence type="ECO:0000256" key="10">
    <source>
        <dbReference type="ARBA" id="ARBA00032441"/>
    </source>
</evidence>
<evidence type="ECO:0000256" key="5">
    <source>
        <dbReference type="ARBA" id="ARBA00022694"/>
    </source>
</evidence>
<keyword evidence="8" id="KW-0067">ATP-binding</keyword>
<evidence type="ECO:0000313" key="12">
    <source>
        <dbReference type="Proteomes" id="UP000176846"/>
    </source>
</evidence>
<dbReference type="GO" id="GO:0005737">
    <property type="term" value="C:cytoplasm"/>
    <property type="evidence" value="ECO:0007669"/>
    <property type="project" value="UniProtKB-SubCell"/>
</dbReference>
<protein>
    <recommendedName>
        <fullName evidence="3">tRNA threonylcarbamoyladenosine biosynthesis protein TsaE</fullName>
    </recommendedName>
    <alternativeName>
        <fullName evidence="10">t(6)A37 threonylcarbamoyladenosine biosynthesis protein TsaE</fullName>
    </alternativeName>
</protein>
<dbReference type="GO" id="GO:0016740">
    <property type="term" value="F:transferase activity"/>
    <property type="evidence" value="ECO:0007669"/>
    <property type="project" value="UniProtKB-KW"/>
</dbReference>
<dbReference type="AlphaFoldDB" id="A0A1F7US85"/>
<dbReference type="InterPro" id="IPR003442">
    <property type="entry name" value="T6A_TsaE"/>
</dbReference>
<comment type="caution">
    <text evidence="11">The sequence shown here is derived from an EMBL/GenBank/DDBJ whole genome shotgun (WGS) entry which is preliminary data.</text>
</comment>
<dbReference type="NCBIfam" id="TIGR00150">
    <property type="entry name" value="T6A_YjeE"/>
    <property type="match status" value="1"/>
</dbReference>
<evidence type="ECO:0000256" key="4">
    <source>
        <dbReference type="ARBA" id="ARBA00022490"/>
    </source>
</evidence>
<comment type="subcellular location">
    <subcellularLocation>
        <location evidence="1">Cytoplasm</location>
    </subcellularLocation>
</comment>
<dbReference type="EMBL" id="MGEK01000033">
    <property type="protein sequence ID" value="OGL81160.1"/>
    <property type="molecule type" value="Genomic_DNA"/>
</dbReference>
<keyword evidence="11" id="KW-0808">Transferase</keyword>
<keyword evidence="4" id="KW-0963">Cytoplasm</keyword>
<gene>
    <name evidence="11" type="ORF">A2936_00605</name>
</gene>
<dbReference type="Gene3D" id="3.40.50.300">
    <property type="entry name" value="P-loop containing nucleotide triphosphate hydrolases"/>
    <property type="match status" value="1"/>
</dbReference>
<evidence type="ECO:0000256" key="3">
    <source>
        <dbReference type="ARBA" id="ARBA00019010"/>
    </source>
</evidence>
<proteinExistence type="inferred from homology"/>
<evidence type="ECO:0000256" key="9">
    <source>
        <dbReference type="ARBA" id="ARBA00022842"/>
    </source>
</evidence>
<evidence type="ECO:0000256" key="8">
    <source>
        <dbReference type="ARBA" id="ARBA00022840"/>
    </source>
</evidence>
<dbReference type="PANTHER" id="PTHR33540">
    <property type="entry name" value="TRNA THREONYLCARBAMOYLADENOSINE BIOSYNTHESIS PROTEIN TSAE"/>
    <property type="match status" value="1"/>
</dbReference>
<name>A0A1F7US85_9BACT</name>
<dbReference type="InterPro" id="IPR027417">
    <property type="entry name" value="P-loop_NTPase"/>
</dbReference>
<comment type="similarity">
    <text evidence="2">Belongs to the TsaE family.</text>
</comment>
<dbReference type="PANTHER" id="PTHR33540:SF2">
    <property type="entry name" value="TRNA THREONYLCARBAMOYLADENOSINE BIOSYNTHESIS PROTEIN TSAE"/>
    <property type="match status" value="1"/>
</dbReference>
<sequence>MKKIYLPNINTTKTLAGQMAKKLKGGEVLALSGPLGSGKTTFVQFLAKALGVKQAVRSPSFIVLQVFKINSKRITHNAKLLCHVDCYRLKDTKELNTLGLHDYLGKPNVITVIEWAEKIKKIFPPKTIWLKFKYAKHGRMALIRASNRHGIDFF</sequence>
<keyword evidence="5" id="KW-0819">tRNA processing</keyword>
<dbReference type="GO" id="GO:0005524">
    <property type="term" value="F:ATP binding"/>
    <property type="evidence" value="ECO:0007669"/>
    <property type="project" value="UniProtKB-KW"/>
</dbReference>
<dbReference type="GO" id="GO:0046872">
    <property type="term" value="F:metal ion binding"/>
    <property type="evidence" value="ECO:0007669"/>
    <property type="project" value="UniProtKB-KW"/>
</dbReference>
<dbReference type="Pfam" id="PF02367">
    <property type="entry name" value="TsaE"/>
    <property type="match status" value="1"/>
</dbReference>
<dbReference type="Proteomes" id="UP000176846">
    <property type="component" value="Unassembled WGS sequence"/>
</dbReference>
<evidence type="ECO:0000256" key="1">
    <source>
        <dbReference type="ARBA" id="ARBA00004496"/>
    </source>
</evidence>
<keyword evidence="7" id="KW-0547">Nucleotide-binding</keyword>
<organism evidence="11 12">
    <name type="scientific">Candidatus Uhrbacteria bacterium RIFCSPLOWO2_01_FULL_47_25</name>
    <dbReference type="NCBI Taxonomy" id="1802402"/>
    <lineage>
        <taxon>Bacteria</taxon>
        <taxon>Candidatus Uhriibacteriota</taxon>
    </lineage>
</organism>
<reference evidence="11 12" key="1">
    <citation type="journal article" date="2016" name="Nat. Commun.">
        <title>Thousands of microbial genomes shed light on interconnected biogeochemical processes in an aquifer system.</title>
        <authorList>
            <person name="Anantharaman K."/>
            <person name="Brown C.T."/>
            <person name="Hug L.A."/>
            <person name="Sharon I."/>
            <person name="Castelle C.J."/>
            <person name="Probst A.J."/>
            <person name="Thomas B.C."/>
            <person name="Singh A."/>
            <person name="Wilkins M.J."/>
            <person name="Karaoz U."/>
            <person name="Brodie E.L."/>
            <person name="Williams K.H."/>
            <person name="Hubbard S.S."/>
            <person name="Banfield J.F."/>
        </authorList>
    </citation>
    <scope>NUCLEOTIDE SEQUENCE [LARGE SCALE GENOMIC DNA]</scope>
</reference>
<keyword evidence="9" id="KW-0460">Magnesium</keyword>
<keyword evidence="6" id="KW-0479">Metal-binding</keyword>
<dbReference type="SUPFAM" id="SSF52540">
    <property type="entry name" value="P-loop containing nucleoside triphosphate hydrolases"/>
    <property type="match status" value="1"/>
</dbReference>
<evidence type="ECO:0000256" key="6">
    <source>
        <dbReference type="ARBA" id="ARBA00022723"/>
    </source>
</evidence>